<dbReference type="AlphaFoldDB" id="J3LCE8"/>
<reference evidence="1" key="1">
    <citation type="submission" date="2013-04" db="UniProtKB">
        <authorList>
            <consortium name="EnsemblPlants"/>
        </authorList>
    </citation>
    <scope>IDENTIFICATION</scope>
</reference>
<organism evidence="1">
    <name type="scientific">Oryza brachyantha</name>
    <name type="common">malo sina</name>
    <dbReference type="NCBI Taxonomy" id="4533"/>
    <lineage>
        <taxon>Eukaryota</taxon>
        <taxon>Viridiplantae</taxon>
        <taxon>Streptophyta</taxon>
        <taxon>Embryophyta</taxon>
        <taxon>Tracheophyta</taxon>
        <taxon>Spermatophyta</taxon>
        <taxon>Magnoliopsida</taxon>
        <taxon>Liliopsida</taxon>
        <taxon>Poales</taxon>
        <taxon>Poaceae</taxon>
        <taxon>BOP clade</taxon>
        <taxon>Oryzoideae</taxon>
        <taxon>Oryzeae</taxon>
        <taxon>Oryzinae</taxon>
        <taxon>Oryza</taxon>
    </lineage>
</organism>
<name>J3LCE8_ORYBR</name>
<dbReference type="Proteomes" id="UP000006038">
    <property type="component" value="Unassembled WGS sequence"/>
</dbReference>
<evidence type="ECO:0000313" key="2">
    <source>
        <dbReference type="Proteomes" id="UP000006038"/>
    </source>
</evidence>
<dbReference type="Gramene" id="OB02G23150.1">
    <property type="protein sequence ID" value="OB02G23150.1"/>
    <property type="gene ID" value="OB02G23150"/>
</dbReference>
<dbReference type="HOGENOM" id="CLU_2174876_0_0_1"/>
<dbReference type="EnsemblPlants" id="OB02G23150.1">
    <property type="protein sequence ID" value="OB02G23150.1"/>
    <property type="gene ID" value="OB02G23150"/>
</dbReference>
<evidence type="ECO:0000313" key="1">
    <source>
        <dbReference type="EnsemblPlants" id="OB02G23150.1"/>
    </source>
</evidence>
<proteinExistence type="predicted"/>
<protein>
    <submittedName>
        <fullName evidence="1">Uncharacterized protein</fullName>
    </submittedName>
</protein>
<sequence>MAALRGSQSKFFSWFVREIKKCTVNRLPSCGQRGACLDAVLSISPDSGVSLRRPISVAYGWIDVPELERSGEGMNQAGPPCVFVLSFCGSARLDEAICFYWSDDATSLSH</sequence>
<keyword evidence="2" id="KW-1185">Reference proteome</keyword>
<accession>J3LCE8</accession>